<gene>
    <name evidence="5" type="ORF">B0J13DRAFT_610224</name>
</gene>
<sequence>MSVNWKLYEQDINRWYLDESKPVRETVQLLKDTHHVVVTERQFKTKFGGLKNLRADEWKAVIPHIRRREAQGAASVVFLSGKRLKLDSMTRAIRRYSKSRQGETTNETEIDLGIDTFGLHRIEIRTPIEYSAAPALVHHPSASRVSARTTEVQLGSYDVVHTESSRKIVLASQVIELDDIEIDFGTHMDIDSSVESVLHLPNLSASSQLGLGSITAGENRPNPFSQFLDLESCSRNGPKRPFQSFWDLPEITSLTSSIRESSSLRTVLDSYSEAQTLRANIHRYSEFGDKYQDGWVLSKLVDANSRLVALDTIAELVGDLIQSQMRLSKRQVLPSDVADAAAISAASVHLHNKLFPVVAFLISNNHHRDEEIVGFLRWVINNGFMTQLWWLLEMAPTDALALRTAFLKAICTASSTSEEFRELFRSSEFLNLVASHRYSFPGPLGARLLFSHGVDINQRLVQSQLSPVAFAAGQGREAVMDYLISAGADIHNETTALFQAIQKNHPHIVENLLGKGARFSIDETVENQKILDFARRQNPTIYSMLLKMAPLIDGLDIYELIDAAEMGNQEVSSFLLKHGIVQTEIMERALCGAIKMGKVNAVGTLLRRRVDPNARLAQLLASSTKSYSDIEVRSPVRLLANSRQHHNGPDILYLLVKAGATVDEEVAQELYLRYRENANPLRHDPNTPGRILSVLLQSDCIASWIGPTRLVLCAKMGYISNCSDILDKGTAINGYGLDGESALQMAAEYGHVALMHYLLNRGADVNLAPGDGDGGATALYAALRGEQYSLVNDLVNAGADVTAGTGHADGATILEAMKANNNGEDFNRTFKNLIALGAPINRTNGTASRLLHSLVILKQHECLELALRAGARTEDTWKGLTPLQLAAFEGDMDSIRVLIAHGAKVNAARDEESYHLSSQTSSTFICPQGFGFYRRMGRDEECLCTALQAAIASKFSSRQLIELLLEHGANINAPAIATFGRTALQGATSSDNPNLEIIRLLLLHGSDVNAPPAKRGGVTALQGAAIKGHLEVTRLLLAHGALINALPALEEGRTAMEGAAEHGRLEMVRFLFSEGALPDPFLGFSRAIELAEKECHLGIVKFLKEHDPCNLLLTNSPILS</sequence>
<reference evidence="5" key="1">
    <citation type="journal article" date="2021" name="Nat. Commun.">
        <title>Genetic determinants of endophytism in the Arabidopsis root mycobiome.</title>
        <authorList>
            <person name="Mesny F."/>
            <person name="Miyauchi S."/>
            <person name="Thiergart T."/>
            <person name="Pickel B."/>
            <person name="Atanasova L."/>
            <person name="Karlsson M."/>
            <person name="Huettel B."/>
            <person name="Barry K.W."/>
            <person name="Haridas S."/>
            <person name="Chen C."/>
            <person name="Bauer D."/>
            <person name="Andreopoulos W."/>
            <person name="Pangilinan J."/>
            <person name="LaButti K."/>
            <person name="Riley R."/>
            <person name="Lipzen A."/>
            <person name="Clum A."/>
            <person name="Drula E."/>
            <person name="Henrissat B."/>
            <person name="Kohler A."/>
            <person name="Grigoriev I.V."/>
            <person name="Martin F.M."/>
            <person name="Hacquard S."/>
        </authorList>
    </citation>
    <scope>NUCLEOTIDE SEQUENCE</scope>
    <source>
        <strain evidence="5">MPI-CAGE-AT-0021</strain>
    </source>
</reference>
<dbReference type="InterPro" id="IPR002110">
    <property type="entry name" value="Ankyrin_rpt"/>
</dbReference>
<evidence type="ECO:0000313" key="6">
    <source>
        <dbReference type="Proteomes" id="UP000717696"/>
    </source>
</evidence>
<evidence type="ECO:0000256" key="1">
    <source>
        <dbReference type="ARBA" id="ARBA00022737"/>
    </source>
</evidence>
<feature type="repeat" description="ANK" evidence="3">
    <location>
        <begin position="738"/>
        <end position="770"/>
    </location>
</feature>
<dbReference type="PROSITE" id="PS50088">
    <property type="entry name" value="ANK_REPEAT"/>
    <property type="match status" value="7"/>
</dbReference>
<dbReference type="Gene3D" id="1.25.40.20">
    <property type="entry name" value="Ankyrin repeat-containing domain"/>
    <property type="match status" value="5"/>
</dbReference>
<dbReference type="AlphaFoldDB" id="A0A9P9E9K8"/>
<proteinExistence type="predicted"/>
<dbReference type="Pfam" id="PF00023">
    <property type="entry name" value="Ank"/>
    <property type="match status" value="2"/>
</dbReference>
<dbReference type="PANTHER" id="PTHR24123">
    <property type="entry name" value="ANKYRIN REPEAT-CONTAINING"/>
    <property type="match status" value="1"/>
</dbReference>
<dbReference type="Proteomes" id="UP000717696">
    <property type="component" value="Unassembled WGS sequence"/>
</dbReference>
<feature type="domain" description="Clr5" evidence="4">
    <location>
        <begin position="3"/>
        <end position="47"/>
    </location>
</feature>
<evidence type="ECO:0000259" key="4">
    <source>
        <dbReference type="Pfam" id="PF14420"/>
    </source>
</evidence>
<dbReference type="InterPro" id="IPR051165">
    <property type="entry name" value="Multifunctional_ANK_Repeat"/>
</dbReference>
<dbReference type="PROSITE" id="PS50297">
    <property type="entry name" value="ANK_REP_REGION"/>
    <property type="match status" value="6"/>
</dbReference>
<feature type="repeat" description="ANK" evidence="3">
    <location>
        <begin position="979"/>
        <end position="1013"/>
    </location>
</feature>
<organism evidence="5 6">
    <name type="scientific">Dactylonectria estremocensis</name>
    <dbReference type="NCBI Taxonomy" id="1079267"/>
    <lineage>
        <taxon>Eukaryota</taxon>
        <taxon>Fungi</taxon>
        <taxon>Dikarya</taxon>
        <taxon>Ascomycota</taxon>
        <taxon>Pezizomycotina</taxon>
        <taxon>Sordariomycetes</taxon>
        <taxon>Hypocreomycetidae</taxon>
        <taxon>Hypocreales</taxon>
        <taxon>Nectriaceae</taxon>
        <taxon>Dactylonectria</taxon>
    </lineage>
</organism>
<accession>A0A9P9E9K8</accession>
<dbReference type="Pfam" id="PF14420">
    <property type="entry name" value="Clr5"/>
    <property type="match status" value="1"/>
</dbReference>
<evidence type="ECO:0000313" key="5">
    <source>
        <dbReference type="EMBL" id="KAH7133092.1"/>
    </source>
</evidence>
<name>A0A9P9E9K8_9HYPO</name>
<dbReference type="PANTHER" id="PTHR24123:SF33">
    <property type="entry name" value="PROTEIN HOS4"/>
    <property type="match status" value="1"/>
</dbReference>
<dbReference type="OrthoDB" id="539213at2759"/>
<dbReference type="EMBL" id="JAGMUU010000018">
    <property type="protein sequence ID" value="KAH7133092.1"/>
    <property type="molecule type" value="Genomic_DNA"/>
</dbReference>
<feature type="repeat" description="ANK" evidence="3">
    <location>
        <begin position="1016"/>
        <end position="1048"/>
    </location>
</feature>
<evidence type="ECO:0000256" key="3">
    <source>
        <dbReference type="PROSITE-ProRule" id="PRU00023"/>
    </source>
</evidence>
<keyword evidence="6" id="KW-1185">Reference proteome</keyword>
<dbReference type="SMART" id="SM00248">
    <property type="entry name" value="ANK"/>
    <property type="match status" value="13"/>
</dbReference>
<keyword evidence="2 3" id="KW-0040">ANK repeat</keyword>
<feature type="repeat" description="ANK" evidence="3">
    <location>
        <begin position="774"/>
        <end position="806"/>
    </location>
</feature>
<feature type="repeat" description="ANK" evidence="3">
    <location>
        <begin position="878"/>
        <end position="910"/>
    </location>
</feature>
<keyword evidence="1" id="KW-0677">Repeat</keyword>
<dbReference type="PRINTS" id="PR01415">
    <property type="entry name" value="ANKYRIN"/>
</dbReference>
<evidence type="ECO:0000256" key="2">
    <source>
        <dbReference type="ARBA" id="ARBA00023043"/>
    </source>
</evidence>
<dbReference type="Pfam" id="PF12796">
    <property type="entry name" value="Ank_2"/>
    <property type="match status" value="4"/>
</dbReference>
<comment type="caution">
    <text evidence="5">The sequence shown here is derived from an EMBL/GenBank/DDBJ whole genome shotgun (WGS) entry which is preliminary data.</text>
</comment>
<feature type="repeat" description="ANK" evidence="3">
    <location>
        <begin position="1051"/>
        <end position="1076"/>
    </location>
</feature>
<protein>
    <submittedName>
        <fullName evidence="5">Ankyrin repeat-containing domain protein</fullName>
    </submittedName>
</protein>
<dbReference type="InterPro" id="IPR025676">
    <property type="entry name" value="Clr5_dom"/>
</dbReference>
<dbReference type="SUPFAM" id="SSF48403">
    <property type="entry name" value="Ankyrin repeat"/>
    <property type="match status" value="2"/>
</dbReference>
<dbReference type="InterPro" id="IPR036770">
    <property type="entry name" value="Ankyrin_rpt-contain_sf"/>
</dbReference>
<feature type="repeat" description="ANK" evidence="3">
    <location>
        <begin position="463"/>
        <end position="495"/>
    </location>
</feature>